<feature type="transmembrane region" description="Helical" evidence="7">
    <location>
        <begin position="288"/>
        <end position="311"/>
    </location>
</feature>
<dbReference type="InterPro" id="IPR004776">
    <property type="entry name" value="Mem_transp_PIN-like"/>
</dbReference>
<keyword evidence="9" id="KW-1185">Reference proteome</keyword>
<dbReference type="Proteomes" id="UP000198902">
    <property type="component" value="Unassembled WGS sequence"/>
</dbReference>
<feature type="transmembrane region" description="Helical" evidence="7">
    <location>
        <begin position="187"/>
        <end position="207"/>
    </location>
</feature>
<feature type="transmembrane region" description="Helical" evidence="7">
    <location>
        <begin position="93"/>
        <end position="114"/>
    </location>
</feature>
<gene>
    <name evidence="8" type="ORF">BN996_03252</name>
</gene>
<evidence type="ECO:0000256" key="6">
    <source>
        <dbReference type="ARBA" id="ARBA00023136"/>
    </source>
</evidence>
<dbReference type="PANTHER" id="PTHR36838:SF1">
    <property type="entry name" value="SLR1864 PROTEIN"/>
    <property type="match status" value="1"/>
</dbReference>
<dbReference type="Pfam" id="PF03547">
    <property type="entry name" value="Mem_trans"/>
    <property type="match status" value="2"/>
</dbReference>
<evidence type="ECO:0000256" key="2">
    <source>
        <dbReference type="ARBA" id="ARBA00022448"/>
    </source>
</evidence>
<evidence type="ECO:0000256" key="1">
    <source>
        <dbReference type="ARBA" id="ARBA00004141"/>
    </source>
</evidence>
<dbReference type="AlphaFoldDB" id="A0A0D6JVU2"/>
<dbReference type="GO" id="GO:0055085">
    <property type="term" value="P:transmembrane transport"/>
    <property type="evidence" value="ECO:0007669"/>
    <property type="project" value="InterPro"/>
</dbReference>
<reference evidence="9" key="1">
    <citation type="submission" date="2015-03" db="EMBL/GenBank/DDBJ databases">
        <authorList>
            <person name="Urmite Genomes"/>
        </authorList>
    </citation>
    <scope>NUCLEOTIDE SEQUENCE [LARGE SCALE GENOMIC DNA]</scope>
    <source>
        <strain evidence="9">Arc-Hr</strain>
    </source>
</reference>
<evidence type="ECO:0000256" key="7">
    <source>
        <dbReference type="SAM" id="Phobius"/>
    </source>
</evidence>
<keyword evidence="3" id="KW-1003">Cell membrane</keyword>
<sequence>MSLTGAFTNAILPILGVAVVGYLLARTTDIDVGPINTLGLYVLIPALAFHSIATTTLGGGEVLKLGVGVVGYALLMIAIAWGVGRLAGESGPLLGALMLAAAFPNSGFVGIPLSGFAFGEVGRTTAVIYLTIQNLVVYTLGVYIASNGSDSGVLDAATEIFRLPLLYAIVAGVLARGLGLVPPTDSALMETVGLVGDASIPVMLLILGIQLAETNVSVISRSLAPSALKLVVAPLVGFGLALALGFGDPTVAKVFVLECATPAAVIPLALTIEYADDTTVDGITAPEYLSTTIFTTTVASVAVLTVLVAVLQAGALY</sequence>
<keyword evidence="4 7" id="KW-0812">Transmembrane</keyword>
<feature type="transmembrane region" description="Helical" evidence="7">
    <location>
        <begin position="37"/>
        <end position="56"/>
    </location>
</feature>
<keyword evidence="2" id="KW-0813">Transport</keyword>
<protein>
    <submittedName>
        <fullName evidence="8">Membrane transport protein</fullName>
    </submittedName>
</protein>
<dbReference type="PANTHER" id="PTHR36838">
    <property type="entry name" value="AUXIN EFFLUX CARRIER FAMILY PROTEIN"/>
    <property type="match status" value="1"/>
</dbReference>
<dbReference type="EMBL" id="CSTE01000004">
    <property type="protein sequence ID" value="CQR52670.1"/>
    <property type="molecule type" value="Genomic_DNA"/>
</dbReference>
<feature type="transmembrane region" description="Helical" evidence="7">
    <location>
        <begin position="227"/>
        <end position="247"/>
    </location>
</feature>
<proteinExistence type="predicted"/>
<feature type="transmembrane region" description="Helical" evidence="7">
    <location>
        <begin position="62"/>
        <end position="81"/>
    </location>
</feature>
<feature type="transmembrane region" description="Helical" evidence="7">
    <location>
        <begin position="126"/>
        <end position="145"/>
    </location>
</feature>
<evidence type="ECO:0000256" key="5">
    <source>
        <dbReference type="ARBA" id="ARBA00022989"/>
    </source>
</evidence>
<name>A0A0D6JVU2_9EURY</name>
<evidence type="ECO:0000256" key="3">
    <source>
        <dbReference type="ARBA" id="ARBA00022475"/>
    </source>
</evidence>
<evidence type="ECO:0000313" key="8">
    <source>
        <dbReference type="EMBL" id="CQR52670.1"/>
    </source>
</evidence>
<evidence type="ECO:0000256" key="4">
    <source>
        <dbReference type="ARBA" id="ARBA00022692"/>
    </source>
</evidence>
<feature type="transmembrane region" description="Helical" evidence="7">
    <location>
        <begin position="6"/>
        <end position="25"/>
    </location>
</feature>
<feature type="transmembrane region" description="Helical" evidence="7">
    <location>
        <begin position="165"/>
        <end position="181"/>
    </location>
</feature>
<comment type="subcellular location">
    <subcellularLocation>
        <location evidence="1">Membrane</location>
        <topology evidence="1">Multi-pass membrane protein</topology>
    </subcellularLocation>
</comment>
<dbReference type="RefSeq" id="WP_089780728.1">
    <property type="nucleotide sequence ID" value="NZ_CABLRR010000004.1"/>
</dbReference>
<evidence type="ECO:0000313" key="9">
    <source>
        <dbReference type="Proteomes" id="UP000198902"/>
    </source>
</evidence>
<accession>A0A0D6JVU2</accession>
<dbReference type="OrthoDB" id="147743at2157"/>
<organism evidence="8 9">
    <name type="scientific">Haloferax massiliensis</name>
    <dbReference type="NCBI Taxonomy" id="1476858"/>
    <lineage>
        <taxon>Archaea</taxon>
        <taxon>Methanobacteriati</taxon>
        <taxon>Methanobacteriota</taxon>
        <taxon>Stenosarchaea group</taxon>
        <taxon>Halobacteria</taxon>
        <taxon>Halobacteriales</taxon>
        <taxon>Haloferacaceae</taxon>
        <taxon>Haloferax</taxon>
    </lineage>
</organism>
<dbReference type="GO" id="GO:0016020">
    <property type="term" value="C:membrane"/>
    <property type="evidence" value="ECO:0007669"/>
    <property type="project" value="UniProtKB-SubCell"/>
</dbReference>
<keyword evidence="6 7" id="KW-0472">Membrane</keyword>
<keyword evidence="5 7" id="KW-1133">Transmembrane helix</keyword>